<keyword evidence="2" id="KW-1185">Reference proteome</keyword>
<feature type="non-terminal residue" evidence="1">
    <location>
        <position position="1"/>
    </location>
</feature>
<evidence type="ECO:0000313" key="1">
    <source>
        <dbReference type="EMBL" id="CAG8846038.1"/>
    </source>
</evidence>
<sequence length="43" mass="4965">PNPEELSLDIDCEGFQEERTKGKLAIAKKNRLDTLNTRKEAYE</sequence>
<accession>A0ACA9SQ08</accession>
<dbReference type="EMBL" id="CAJVQC010149409">
    <property type="protein sequence ID" value="CAG8846038.1"/>
    <property type="molecule type" value="Genomic_DNA"/>
</dbReference>
<dbReference type="Proteomes" id="UP000789920">
    <property type="component" value="Unassembled WGS sequence"/>
</dbReference>
<comment type="caution">
    <text evidence="1">The sequence shown here is derived from an EMBL/GenBank/DDBJ whole genome shotgun (WGS) entry which is preliminary data.</text>
</comment>
<organism evidence="1 2">
    <name type="scientific">Racocetra persica</name>
    <dbReference type="NCBI Taxonomy" id="160502"/>
    <lineage>
        <taxon>Eukaryota</taxon>
        <taxon>Fungi</taxon>
        <taxon>Fungi incertae sedis</taxon>
        <taxon>Mucoromycota</taxon>
        <taxon>Glomeromycotina</taxon>
        <taxon>Glomeromycetes</taxon>
        <taxon>Diversisporales</taxon>
        <taxon>Gigasporaceae</taxon>
        <taxon>Racocetra</taxon>
    </lineage>
</organism>
<proteinExistence type="predicted"/>
<name>A0ACA9SQ08_9GLOM</name>
<gene>
    <name evidence="1" type="ORF">RPERSI_LOCUS33942</name>
</gene>
<reference evidence="1" key="1">
    <citation type="submission" date="2021-06" db="EMBL/GenBank/DDBJ databases">
        <authorList>
            <person name="Kallberg Y."/>
            <person name="Tangrot J."/>
            <person name="Rosling A."/>
        </authorList>
    </citation>
    <scope>NUCLEOTIDE SEQUENCE</scope>
    <source>
        <strain evidence="1">MA461A</strain>
    </source>
</reference>
<protein>
    <submittedName>
        <fullName evidence="1">29389_t:CDS:1</fullName>
    </submittedName>
</protein>
<evidence type="ECO:0000313" key="2">
    <source>
        <dbReference type="Proteomes" id="UP000789920"/>
    </source>
</evidence>
<feature type="non-terminal residue" evidence="1">
    <location>
        <position position="43"/>
    </location>
</feature>